<dbReference type="PANTHER" id="PTHR23411">
    <property type="entry name" value="TAPASIN"/>
    <property type="match status" value="1"/>
</dbReference>
<dbReference type="InterPro" id="IPR050380">
    <property type="entry name" value="Immune_Resp_Modulators"/>
</dbReference>
<accession>A0A151MYS3</accession>
<feature type="domain" description="Ig-like" evidence="2">
    <location>
        <begin position="53"/>
        <end position="154"/>
    </location>
</feature>
<feature type="domain" description="Ig-like" evidence="2">
    <location>
        <begin position="175"/>
        <end position="252"/>
    </location>
</feature>
<dbReference type="AlphaFoldDB" id="A0A151MYS3"/>
<keyword evidence="4" id="KW-1185">Reference proteome</keyword>
<proteinExistence type="predicted"/>
<dbReference type="EMBL" id="AKHW03004519">
    <property type="protein sequence ID" value="KYO29706.1"/>
    <property type="molecule type" value="Genomic_DNA"/>
</dbReference>
<sequence length="557" mass="62022">MTKGVTSFPSVLTSAGSYTAATQISVSNSDWRVQQPLFCAAEHPQGNRKIKIPAFIANPVMTLHGPTTEDFEGPFRNSTVICQVKDLPTRDITLSWLRNGAPLKSGFSTTGPLLTDEGFLIISELIVTEENWKANVIYTCKVDSRGFSEVRNISKLLICDSPCLSGEIDVQLIPPSFAETYLTKAAKLTCRVINLPTADGLVVTWRRQDGKLLETTIHPRVVQPNGQYHVDATASVCADEWDKGETYICQVTYPDLIFPIEKILRRQPEARSHAPTIYVFPPPSEQLARHETATVTCLVKGFNPPDLFVRWLQNGEPMNASTYITGKPTLESQQSETYFTYSTLTIREQAWNAGNTYTCVVGHQKLPMQVAQKTIDKSTGYLDDFVDAEDEELYNLWKTASTFIVLFILSLFYGATVTLFKIPTIVPSRALHIANSKSDDYTMPNHGNCNLPTDPFLVTLFYSSFIIFIQGPQTIKANEDFDTPYRNSTITCQVKDLHRSDIALKNGNLLPSGFTTLGPVYDGDEGYFITSQLIVTEVDWNANIVYSCMADSMNSVT</sequence>
<dbReference type="InterPro" id="IPR007110">
    <property type="entry name" value="Ig-like_dom"/>
</dbReference>
<dbReference type="Gene3D" id="2.60.40.10">
    <property type="entry name" value="Immunoglobulins"/>
    <property type="match status" value="4"/>
</dbReference>
<gene>
    <name evidence="3" type="ORF">Y1Q_0005954</name>
</gene>
<evidence type="ECO:0000313" key="3">
    <source>
        <dbReference type="EMBL" id="KYO29706.1"/>
    </source>
</evidence>
<dbReference type="Proteomes" id="UP000050525">
    <property type="component" value="Unassembled WGS sequence"/>
</dbReference>
<reference evidence="3 4" key="1">
    <citation type="journal article" date="2012" name="Genome Biol.">
        <title>Sequencing three crocodilian genomes to illuminate the evolution of archosaurs and amniotes.</title>
        <authorList>
            <person name="St John J.A."/>
            <person name="Braun E.L."/>
            <person name="Isberg S.R."/>
            <person name="Miles L.G."/>
            <person name="Chong A.Y."/>
            <person name="Gongora J."/>
            <person name="Dalzell P."/>
            <person name="Moran C."/>
            <person name="Bed'hom B."/>
            <person name="Abzhanov A."/>
            <person name="Burgess S.C."/>
            <person name="Cooksey A.M."/>
            <person name="Castoe T.A."/>
            <person name="Crawford N.G."/>
            <person name="Densmore L.D."/>
            <person name="Drew J.C."/>
            <person name="Edwards S.V."/>
            <person name="Faircloth B.C."/>
            <person name="Fujita M.K."/>
            <person name="Greenwold M.J."/>
            <person name="Hoffmann F.G."/>
            <person name="Howard J.M."/>
            <person name="Iguchi T."/>
            <person name="Janes D.E."/>
            <person name="Khan S.Y."/>
            <person name="Kohno S."/>
            <person name="de Koning A.J."/>
            <person name="Lance S.L."/>
            <person name="McCarthy F.M."/>
            <person name="McCormack J.E."/>
            <person name="Merchant M.E."/>
            <person name="Peterson D.G."/>
            <person name="Pollock D.D."/>
            <person name="Pourmand N."/>
            <person name="Raney B.J."/>
            <person name="Roessler K.A."/>
            <person name="Sanford J.R."/>
            <person name="Sawyer R.H."/>
            <person name="Schmidt C.J."/>
            <person name="Triplett E.W."/>
            <person name="Tuberville T.D."/>
            <person name="Venegas-Anaya M."/>
            <person name="Howard J.T."/>
            <person name="Jarvis E.D."/>
            <person name="Guillette L.J.Jr."/>
            <person name="Glenn T.C."/>
            <person name="Green R.E."/>
            <person name="Ray D.A."/>
        </authorList>
    </citation>
    <scope>NUCLEOTIDE SEQUENCE [LARGE SCALE GENOMIC DNA]</scope>
    <source>
        <strain evidence="3">KSC_2009_1</strain>
    </source>
</reference>
<dbReference type="FunFam" id="2.60.40.10:FF:000463">
    <property type="entry name" value="Immunoglobulin heavy constant gamma 1"/>
    <property type="match status" value="1"/>
</dbReference>
<dbReference type="InterPro" id="IPR036179">
    <property type="entry name" value="Ig-like_dom_sf"/>
</dbReference>
<dbReference type="SMART" id="SM00407">
    <property type="entry name" value="IGc1"/>
    <property type="match status" value="4"/>
</dbReference>
<organism evidence="3 4">
    <name type="scientific">Alligator mississippiensis</name>
    <name type="common">American alligator</name>
    <dbReference type="NCBI Taxonomy" id="8496"/>
    <lineage>
        <taxon>Eukaryota</taxon>
        <taxon>Metazoa</taxon>
        <taxon>Chordata</taxon>
        <taxon>Craniata</taxon>
        <taxon>Vertebrata</taxon>
        <taxon>Euteleostomi</taxon>
        <taxon>Archelosauria</taxon>
        <taxon>Archosauria</taxon>
        <taxon>Crocodylia</taxon>
        <taxon>Alligatoridae</taxon>
        <taxon>Alligatorinae</taxon>
        <taxon>Alligator</taxon>
    </lineage>
</organism>
<dbReference type="FunFam" id="2.60.40.10:FF:000998">
    <property type="entry name" value="Immunoglobulin heavy constant epsilon"/>
    <property type="match status" value="1"/>
</dbReference>
<evidence type="ECO:0000313" key="4">
    <source>
        <dbReference type="Proteomes" id="UP000050525"/>
    </source>
</evidence>
<dbReference type="InterPro" id="IPR003006">
    <property type="entry name" value="Ig/MHC_CS"/>
</dbReference>
<evidence type="ECO:0000259" key="2">
    <source>
        <dbReference type="PROSITE" id="PS50835"/>
    </source>
</evidence>
<dbReference type="CDD" id="cd05768">
    <property type="entry name" value="IgC1_CH3_IgAGD_CH4_IgAEM"/>
    <property type="match status" value="1"/>
</dbReference>
<dbReference type="CDD" id="cd00098">
    <property type="entry name" value="IgC1"/>
    <property type="match status" value="1"/>
</dbReference>
<dbReference type="Pfam" id="PF07654">
    <property type="entry name" value="C1-set"/>
    <property type="match status" value="4"/>
</dbReference>
<protein>
    <recommendedName>
        <fullName evidence="2">Ig-like domain-containing protein</fullName>
    </recommendedName>
</protein>
<evidence type="ECO:0000256" key="1">
    <source>
        <dbReference type="ARBA" id="ARBA00023319"/>
    </source>
</evidence>
<dbReference type="InterPro" id="IPR013783">
    <property type="entry name" value="Ig-like_fold"/>
</dbReference>
<dbReference type="SUPFAM" id="SSF48726">
    <property type="entry name" value="Immunoglobulin"/>
    <property type="match status" value="4"/>
</dbReference>
<dbReference type="InterPro" id="IPR003597">
    <property type="entry name" value="Ig_C1-set"/>
</dbReference>
<dbReference type="PROSITE" id="PS00290">
    <property type="entry name" value="IG_MHC"/>
    <property type="match status" value="1"/>
</dbReference>
<name>A0A151MYS3_ALLMI</name>
<feature type="domain" description="Ig-like" evidence="2">
    <location>
        <begin position="275"/>
        <end position="376"/>
    </location>
</feature>
<dbReference type="PROSITE" id="PS50835">
    <property type="entry name" value="IG_LIKE"/>
    <property type="match status" value="3"/>
</dbReference>
<keyword evidence="1" id="KW-0393">Immunoglobulin domain</keyword>
<comment type="caution">
    <text evidence="3">The sequence shown here is derived from an EMBL/GenBank/DDBJ whole genome shotgun (WGS) entry which is preliminary data.</text>
</comment>
<dbReference type="STRING" id="8496.A0A151MYS3"/>